<comment type="caution">
    <text evidence="1">The sequence shown here is derived from an EMBL/GenBank/DDBJ whole genome shotgun (WGS) entry which is preliminary data.</text>
</comment>
<dbReference type="EMBL" id="JACXVP010000004">
    <property type="protein sequence ID" value="KAG5609675.1"/>
    <property type="molecule type" value="Genomic_DNA"/>
</dbReference>
<accession>A0A9J5Z9J5</accession>
<reference evidence="1 2" key="1">
    <citation type="submission" date="2020-09" db="EMBL/GenBank/DDBJ databases">
        <title>De no assembly of potato wild relative species, Solanum commersonii.</title>
        <authorList>
            <person name="Cho K."/>
        </authorList>
    </citation>
    <scope>NUCLEOTIDE SEQUENCE [LARGE SCALE GENOMIC DNA]</scope>
    <source>
        <strain evidence="1">LZ3.2</strain>
        <tissue evidence="1">Leaf</tissue>
    </source>
</reference>
<dbReference type="Proteomes" id="UP000824120">
    <property type="component" value="Chromosome 4"/>
</dbReference>
<evidence type="ECO:0000313" key="1">
    <source>
        <dbReference type="EMBL" id="KAG5609675.1"/>
    </source>
</evidence>
<organism evidence="1 2">
    <name type="scientific">Solanum commersonii</name>
    <name type="common">Commerson's wild potato</name>
    <name type="synonym">Commerson's nightshade</name>
    <dbReference type="NCBI Taxonomy" id="4109"/>
    <lineage>
        <taxon>Eukaryota</taxon>
        <taxon>Viridiplantae</taxon>
        <taxon>Streptophyta</taxon>
        <taxon>Embryophyta</taxon>
        <taxon>Tracheophyta</taxon>
        <taxon>Spermatophyta</taxon>
        <taxon>Magnoliopsida</taxon>
        <taxon>eudicotyledons</taxon>
        <taxon>Gunneridae</taxon>
        <taxon>Pentapetalae</taxon>
        <taxon>asterids</taxon>
        <taxon>lamiids</taxon>
        <taxon>Solanales</taxon>
        <taxon>Solanaceae</taxon>
        <taxon>Solanoideae</taxon>
        <taxon>Solaneae</taxon>
        <taxon>Solanum</taxon>
    </lineage>
</organism>
<dbReference type="AlphaFoldDB" id="A0A9J5Z9J5"/>
<protein>
    <recommendedName>
        <fullName evidence="3">RNase H type-1 domain-containing protein</fullName>
    </recommendedName>
</protein>
<dbReference type="OrthoDB" id="1270183at2759"/>
<sequence>MVILPITFGFICWNLWKNRCSAKYGDKKSSSLRVKFLIFKDMKNLLTTEIKIISVHWEKPQQNVYKLNTDASAMTNQGRDSSSNSWCGLVHTTWCIQDLQRLINQVKIFKCNHIYREANCTTDFLSKWSHNSDIVLQFYTYQQFLRLAKGIYVL</sequence>
<proteinExistence type="predicted"/>
<evidence type="ECO:0008006" key="3">
    <source>
        <dbReference type="Google" id="ProtNLM"/>
    </source>
</evidence>
<evidence type="ECO:0000313" key="2">
    <source>
        <dbReference type="Proteomes" id="UP000824120"/>
    </source>
</evidence>
<gene>
    <name evidence="1" type="ORF">H5410_020956</name>
</gene>
<name>A0A9J5Z9J5_SOLCO</name>
<keyword evidence="2" id="KW-1185">Reference proteome</keyword>